<dbReference type="Pfam" id="PF11917">
    <property type="entry name" value="DUF3435"/>
    <property type="match status" value="1"/>
</dbReference>
<reference evidence="2" key="1">
    <citation type="submission" date="2018-03" db="EMBL/GenBank/DDBJ databases">
        <authorList>
            <person name="Guldener U."/>
        </authorList>
    </citation>
    <scope>NUCLEOTIDE SEQUENCE</scope>
</reference>
<gene>
    <name evidence="2" type="ORF">FTOL_11905</name>
</gene>
<proteinExistence type="predicted"/>
<dbReference type="PANTHER" id="PTHR37535:SF2">
    <property type="entry name" value="FINGER DOMAIN PROTEIN, PUTATIVE (AFU_ORTHOLOGUE AFUA_6G09300)-RELATED"/>
    <property type="match status" value="1"/>
</dbReference>
<dbReference type="EMBL" id="ONZP01000526">
    <property type="protein sequence ID" value="SPJ86880.1"/>
    <property type="molecule type" value="Genomic_DNA"/>
</dbReference>
<evidence type="ECO:0000313" key="2">
    <source>
        <dbReference type="EMBL" id="SPJ86880.1"/>
    </source>
</evidence>
<dbReference type="PANTHER" id="PTHR37535">
    <property type="entry name" value="FLUG DOMAIN PROTEIN"/>
    <property type="match status" value="1"/>
</dbReference>
<accession>A0AAE8MJN5</accession>
<evidence type="ECO:0000313" key="3">
    <source>
        <dbReference type="Proteomes" id="UP001187734"/>
    </source>
</evidence>
<feature type="compositionally biased region" description="Polar residues" evidence="1">
    <location>
        <begin position="7"/>
        <end position="22"/>
    </location>
</feature>
<sequence length="922" mass="105018">MHRGSETYFSNNLSGSLSSQDNGIVLDSDEYQPSDMDTDPTNNSDAGFDSDLEDACPPSVFDTNEHQPSDMETDLTSQSDAESESESDVGNLSPDYFLQIEVESDDDADQTAFSAATLKQLDGIERRWKAYCNFTHRNPKDCLQNLNYHITKGFFTWICLQKIGVGGKRLRGLKSASSLKQYWKFFREVYWRETKKRIDDVLKRKMSNVLYKLTKKHDLTAQRRENRCMTIENLEKQAKTTISTTKKKFRIGEHRIYALLFLLLIAPSGSRPQALLLLRYGDLELSLARDPEGGPHRILIRFKLCFTKTFLGEKEINTLTLPETIFDSSLLLCPHTLLLGLIFRHKAFEAPTLTSPEHLSKLDIHPDEDELPLPLKKCMNEIFVFRDTDKTALKGFILSTNQQITYAMISKWTKDLGVFAGFIFTVILYTLRYNSANEFDNSPNISDGLRNLLLQHANSNTFRKHYLGRVVSVDTMAVVRRTKQQDALMRQACSIGYSASTRRPTHLTPKQSAAVDDNPEIQKLLHQRQELRKVAKGSSKAREKTERITKALQSLRVKLRRELKQQYRQGWSRKQAVVDIERQLAGQTFEEQPVSLSDEGSYSAQEQHPAQKRLFEALTAPVADTLEGDHQRRNNAILAVMAYCPVQESPLPRTRNQAKVKKDSSPLMSKTTSKEPEPINDIGTAITSVFVKNRDERSRRCFLCIGRATTLQPSDPAIERLINPFYSSGDLSKHFKRHHLSNLQPNEKLHCRLCDESLDHKMHLQNHAETATNEDDLKLAKAVYGIVFFGVPHGGVDISSLIPMVEDGSDRYLIESIGSSDSQTQQREFYKSLGCKGDSEIICFYETEETPTVQENKHGHWTMKGPRACLVTKSSATHGRSWEDGPEHTCPIARTHSDMVKFRQHDSEYVKVKERLINLTRL</sequence>
<feature type="region of interest" description="Disordered" evidence="1">
    <location>
        <begin position="1"/>
        <end position="91"/>
    </location>
</feature>
<dbReference type="Proteomes" id="UP001187734">
    <property type="component" value="Unassembled WGS sequence"/>
</dbReference>
<dbReference type="AlphaFoldDB" id="A0AAE8MJN5"/>
<name>A0AAE8MJN5_9HYPO</name>
<comment type="caution">
    <text evidence="2">The sequence shown here is derived from an EMBL/GenBank/DDBJ whole genome shotgun (WGS) entry which is preliminary data.</text>
</comment>
<protein>
    <recommendedName>
        <fullName evidence="4">C2H2-type domain-containing protein</fullName>
    </recommendedName>
</protein>
<organism evidence="2 3">
    <name type="scientific">Fusarium torulosum</name>
    <dbReference type="NCBI Taxonomy" id="33205"/>
    <lineage>
        <taxon>Eukaryota</taxon>
        <taxon>Fungi</taxon>
        <taxon>Dikarya</taxon>
        <taxon>Ascomycota</taxon>
        <taxon>Pezizomycotina</taxon>
        <taxon>Sordariomycetes</taxon>
        <taxon>Hypocreomycetidae</taxon>
        <taxon>Hypocreales</taxon>
        <taxon>Nectriaceae</taxon>
        <taxon>Fusarium</taxon>
    </lineage>
</organism>
<keyword evidence="3" id="KW-1185">Reference proteome</keyword>
<dbReference type="InterPro" id="IPR021842">
    <property type="entry name" value="DUF3435"/>
</dbReference>
<evidence type="ECO:0000256" key="1">
    <source>
        <dbReference type="SAM" id="MobiDB-lite"/>
    </source>
</evidence>
<feature type="compositionally biased region" description="Acidic residues" evidence="1">
    <location>
        <begin position="27"/>
        <end position="38"/>
    </location>
</feature>
<evidence type="ECO:0008006" key="4">
    <source>
        <dbReference type="Google" id="ProtNLM"/>
    </source>
</evidence>
<feature type="region of interest" description="Disordered" evidence="1">
    <location>
        <begin position="653"/>
        <end position="680"/>
    </location>
</feature>